<accession>A0ABU8AJ17</accession>
<reference evidence="3" key="1">
    <citation type="submission" date="2023-04" db="EMBL/GenBank/DDBJ databases">
        <title>Genomic diversity of scab-causing Streptomyces spp. in the province of Quebec, Canada.</title>
        <authorList>
            <person name="Biessy A."/>
            <person name="Cadieux M."/>
            <person name="Ciotola M."/>
            <person name="Filion M."/>
        </authorList>
    </citation>
    <scope>NUCLEOTIDE SEQUENCE</scope>
    <source>
        <strain evidence="3">B21-115</strain>
    </source>
</reference>
<protein>
    <submittedName>
        <fullName evidence="3">Uncharacterized protein</fullName>
    </submittedName>
</protein>
<sequence>MTDNNDSEAKLTPRWSEEQASLAASGAAPQTSPVGGPGQGAQKPSEITALVLLINTILGGLGTLYATTKSTQITLVAALLVLLITVVVLVVRRVITPGSSPSPQGEGDTSGE</sequence>
<keyword evidence="2" id="KW-0472">Membrane</keyword>
<name>A0ABU8AJ17_9ACTN</name>
<feature type="transmembrane region" description="Helical" evidence="2">
    <location>
        <begin position="73"/>
        <end position="91"/>
    </location>
</feature>
<dbReference type="EMBL" id="JARULZ010000001">
    <property type="protein sequence ID" value="MEH0633662.1"/>
    <property type="molecule type" value="Genomic_DNA"/>
</dbReference>
<keyword evidence="4" id="KW-1185">Reference proteome</keyword>
<feature type="transmembrane region" description="Helical" evidence="2">
    <location>
        <begin position="47"/>
        <end position="67"/>
    </location>
</feature>
<dbReference type="RefSeq" id="WP_334658307.1">
    <property type="nucleotide sequence ID" value="NZ_JARULZ010000001.1"/>
</dbReference>
<comment type="caution">
    <text evidence="3">The sequence shown here is derived from an EMBL/GenBank/DDBJ whole genome shotgun (WGS) entry which is preliminary data.</text>
</comment>
<evidence type="ECO:0000256" key="1">
    <source>
        <dbReference type="SAM" id="MobiDB-lite"/>
    </source>
</evidence>
<proteinExistence type="predicted"/>
<evidence type="ECO:0000256" key="2">
    <source>
        <dbReference type="SAM" id="Phobius"/>
    </source>
</evidence>
<feature type="compositionally biased region" description="Basic and acidic residues" evidence="1">
    <location>
        <begin position="7"/>
        <end position="17"/>
    </location>
</feature>
<evidence type="ECO:0000313" key="4">
    <source>
        <dbReference type="Proteomes" id="UP001310290"/>
    </source>
</evidence>
<organism evidence="3 4">
    <name type="scientific">Streptomyces bottropensis</name>
    <dbReference type="NCBI Taxonomy" id="42235"/>
    <lineage>
        <taxon>Bacteria</taxon>
        <taxon>Bacillati</taxon>
        <taxon>Actinomycetota</taxon>
        <taxon>Actinomycetes</taxon>
        <taxon>Kitasatosporales</taxon>
        <taxon>Streptomycetaceae</taxon>
        <taxon>Streptomyces</taxon>
    </lineage>
</organism>
<feature type="region of interest" description="Disordered" evidence="1">
    <location>
        <begin position="1"/>
        <end position="42"/>
    </location>
</feature>
<gene>
    <name evidence="3" type="ORF">QBA35_09845</name>
</gene>
<evidence type="ECO:0000313" key="3">
    <source>
        <dbReference type="EMBL" id="MEH0633662.1"/>
    </source>
</evidence>
<keyword evidence="2" id="KW-0812">Transmembrane</keyword>
<dbReference type="Proteomes" id="UP001310290">
    <property type="component" value="Unassembled WGS sequence"/>
</dbReference>
<keyword evidence="2" id="KW-1133">Transmembrane helix</keyword>